<dbReference type="GO" id="GO:0006508">
    <property type="term" value="P:proteolysis"/>
    <property type="evidence" value="ECO:0007669"/>
    <property type="project" value="InterPro"/>
</dbReference>
<dbReference type="GO" id="GO:0004177">
    <property type="term" value="F:aminopeptidase activity"/>
    <property type="evidence" value="ECO:0007669"/>
    <property type="project" value="UniProtKB-KW"/>
</dbReference>
<proteinExistence type="predicted"/>
<dbReference type="InterPro" id="IPR001375">
    <property type="entry name" value="Peptidase_S9_cat"/>
</dbReference>
<sequence>MQGSLFLPGMLCLVMTAAAQQKPVDKDIPEQWVFLRETALSADGKYIAYTTGSKRSPDSVQLQATDRSWSVKFPGTIQPDCFSANSGKFVFADQRKLVVIDLKTRKTDSIAGAGNGLLPENGNGQWMAYTRLDAGKLILRDLFTGKEKSYDEVSRCLFDPQGKTVVLIRKNEILWVEPGSQREYRLPVEGTVADLSFDRTGRQLALITRADTGCRLFYAQWGQSSLRRFAEEGAPGVKKEFHVREGQISFTPDGSSLFFYLGKERPVLQPGKDVITDKVNVWSYRDTEVQPSQLHRKDEEFTRMYAASLHIASGKIIQLEDENRILNFSGKGNKLVLVCNRPVSQGELYWNGETQKVSLLWLESGKETVLYEGNDPALWAYNEFSFSPSEDKLVWFDAVSQQYNCYHIETGVRRAITAGVKDAFSGYLWRGSPAKSIHWHYGLGPVSWLDNENALIQARYDLWQIGLSGKQAPLNLTGGYGNNNQVRFRVLDAEYFDESHAVQRFGNNRVLLYAFSEITKQNGFWAVRPGKAGSQEKLVMDDHAWYFQPRIANNSGHIAEPDKFKPVRAKQAELYMVRRMSSSEEPNIFATRDFRNFTPISQVSNGGATGRYDGSNTRLVSYPLPDGSICDGVLHTPVHFDSTQKYPVIFTYYERHSEVKNAYRFPEVSRAPLNIPWYLSRGYLVFEPDFYFTTGKTSESVLVSIDGAVRQLAKIPFVDTARMGVQGHSHGGYETNIIATGCHYFKAACEGSGYSNVISEYGSLRPGGMNNQRASDIDQRNLAVFPWEKPEVFVANSPVFHIGKMTTPLLIMHNKDDGAVNFSHAIEMYLGMRRIGKPVWMLEYDEEGHSVEDSMNKLDYTIRMQQFFDHYLKGAPPPVWMTRGIPAKEKGWVSGLALEADLSKQP</sequence>
<dbReference type="Proteomes" id="UP000293874">
    <property type="component" value="Unassembled WGS sequence"/>
</dbReference>
<keyword evidence="1" id="KW-0378">Hydrolase</keyword>
<keyword evidence="3" id="KW-0645">Protease</keyword>
<evidence type="ECO:0000313" key="3">
    <source>
        <dbReference type="EMBL" id="RZS65433.1"/>
    </source>
</evidence>
<feature type="domain" description="Peptidase S9 prolyl oligopeptidase catalytic" evidence="2">
    <location>
        <begin position="708"/>
        <end position="874"/>
    </location>
</feature>
<dbReference type="GO" id="GO:0004252">
    <property type="term" value="F:serine-type endopeptidase activity"/>
    <property type="evidence" value="ECO:0007669"/>
    <property type="project" value="TreeGrafter"/>
</dbReference>
<dbReference type="PANTHER" id="PTHR42776:SF27">
    <property type="entry name" value="DIPEPTIDYL PEPTIDASE FAMILY MEMBER 6"/>
    <property type="match status" value="1"/>
</dbReference>
<dbReference type="PANTHER" id="PTHR42776">
    <property type="entry name" value="SERINE PEPTIDASE S9 FAMILY MEMBER"/>
    <property type="match status" value="1"/>
</dbReference>
<dbReference type="SUPFAM" id="SSF53474">
    <property type="entry name" value="alpha/beta-Hydrolases"/>
    <property type="match status" value="1"/>
</dbReference>
<name>A0A4Q7MDJ2_9BACT</name>
<organism evidence="3 4">
    <name type="scientific">Pseudobacter ginsenosidimutans</name>
    <dbReference type="NCBI Taxonomy" id="661488"/>
    <lineage>
        <taxon>Bacteria</taxon>
        <taxon>Pseudomonadati</taxon>
        <taxon>Bacteroidota</taxon>
        <taxon>Chitinophagia</taxon>
        <taxon>Chitinophagales</taxon>
        <taxon>Chitinophagaceae</taxon>
        <taxon>Pseudobacter</taxon>
    </lineage>
</organism>
<dbReference type="RefSeq" id="WP_130544100.1">
    <property type="nucleotide sequence ID" value="NZ_CP042431.1"/>
</dbReference>
<protein>
    <submittedName>
        <fullName evidence="3">Dipeptidyl aminopeptidase/acylaminoacyl peptidase</fullName>
    </submittedName>
</protein>
<dbReference type="Pfam" id="PF00326">
    <property type="entry name" value="Peptidase_S9"/>
    <property type="match status" value="1"/>
</dbReference>
<dbReference type="EMBL" id="SGXA01000005">
    <property type="protein sequence ID" value="RZS65433.1"/>
    <property type="molecule type" value="Genomic_DNA"/>
</dbReference>
<dbReference type="SUPFAM" id="SSF82171">
    <property type="entry name" value="DPP6 N-terminal domain-like"/>
    <property type="match status" value="1"/>
</dbReference>
<dbReference type="OrthoDB" id="9812921at2"/>
<gene>
    <name evidence="3" type="ORF">EV199_5606</name>
</gene>
<comment type="caution">
    <text evidence="3">The sequence shown here is derived from an EMBL/GenBank/DDBJ whole genome shotgun (WGS) entry which is preliminary data.</text>
</comment>
<keyword evidence="4" id="KW-1185">Reference proteome</keyword>
<evidence type="ECO:0000313" key="4">
    <source>
        <dbReference type="Proteomes" id="UP000293874"/>
    </source>
</evidence>
<evidence type="ECO:0000256" key="1">
    <source>
        <dbReference type="ARBA" id="ARBA00022801"/>
    </source>
</evidence>
<dbReference type="Gene3D" id="3.40.50.1820">
    <property type="entry name" value="alpha/beta hydrolase"/>
    <property type="match status" value="1"/>
</dbReference>
<reference evidence="3 4" key="1">
    <citation type="submission" date="2019-02" db="EMBL/GenBank/DDBJ databases">
        <title>Genomic Encyclopedia of Type Strains, Phase IV (KMG-IV): sequencing the most valuable type-strain genomes for metagenomic binning, comparative biology and taxonomic classification.</title>
        <authorList>
            <person name="Goeker M."/>
        </authorList>
    </citation>
    <scope>NUCLEOTIDE SEQUENCE [LARGE SCALE GENOMIC DNA]</scope>
    <source>
        <strain evidence="3 4">DSM 18116</strain>
    </source>
</reference>
<dbReference type="InterPro" id="IPR029058">
    <property type="entry name" value="AB_hydrolase_fold"/>
</dbReference>
<evidence type="ECO:0000259" key="2">
    <source>
        <dbReference type="Pfam" id="PF00326"/>
    </source>
</evidence>
<accession>A0A4Q7MDJ2</accession>
<dbReference type="AlphaFoldDB" id="A0A4Q7MDJ2"/>
<keyword evidence="3" id="KW-0031">Aminopeptidase</keyword>